<evidence type="ECO:0000313" key="1">
    <source>
        <dbReference type="EMBL" id="AUG84661.1"/>
    </source>
</evidence>
<gene>
    <name evidence="1" type="ORF">Lpa804_54</name>
</gene>
<organism evidence="1 2">
    <name type="scientific">Lactobacillus phage Lpa804</name>
    <dbReference type="NCBI Taxonomy" id="2059850"/>
    <lineage>
        <taxon>Viruses</taxon>
        <taxon>Duplodnaviria</taxon>
        <taxon>Heunggongvirae</taxon>
        <taxon>Uroviricota</taxon>
        <taxon>Caudoviricetes</taxon>
        <taxon>Herelleviridae</taxon>
        <taxon>Harbinvirus</taxon>
        <taxon>Harbinvirus Lpa804</taxon>
    </lineage>
</organism>
<evidence type="ECO:0000313" key="2">
    <source>
        <dbReference type="Proteomes" id="UP000273025"/>
    </source>
</evidence>
<sequence length="256" mass="29719">MARVMEDDVKQAILSNRHLLSGLGELGKTKVIFEKGMNYGNLIADAIAFTQRQGIIGYEIKTEYDTLKRLPKQLDSYVRVCNYVIVFCHDSKLEEVEELLASKNYPFVGIISYSEFNDDIITGMYRAPQINPLFKMKACLSMLWKNEIYAILSAYVNHPSNVVKNTYNEKATNVHTAMLSRNSQYGVLRRDMTKRAMIALYDNLIPENEGIRIICEMFITEKFDPNKNLQLYNYGDQFTHDVTFKDGYNKHNRRRH</sequence>
<evidence type="ECO:0008006" key="3">
    <source>
        <dbReference type="Google" id="ProtNLM"/>
    </source>
</evidence>
<dbReference type="Proteomes" id="UP000273025">
    <property type="component" value="Segment"/>
</dbReference>
<reference evidence="1 2" key="1">
    <citation type="submission" date="2017-11" db="EMBL/GenBank/DDBJ databases">
        <title>Isolation and Characterization of phages of Lactobacillus pentosus and plantarum.</title>
        <authorList>
            <person name="Qi R."/>
            <person name="Yu M."/>
            <person name="Tang T."/>
            <person name="Qiao X."/>
            <person name="Li Y."/>
        </authorList>
    </citation>
    <scope>NUCLEOTIDE SEQUENCE [LARGE SCALE GENOMIC DNA]</scope>
</reference>
<dbReference type="NCBIfam" id="NF033832">
    <property type="entry name" value="sce7726_fam"/>
    <property type="match status" value="1"/>
</dbReference>
<accession>A0A3Q8CWH2</accession>
<dbReference type="EMBL" id="MG557979">
    <property type="protein sequence ID" value="AUG84661.1"/>
    <property type="molecule type" value="Genomic_DNA"/>
</dbReference>
<proteinExistence type="predicted"/>
<protein>
    <recommendedName>
        <fullName evidence="3">Sce7726 family protein</fullName>
    </recommendedName>
</protein>
<keyword evidence="2" id="KW-1185">Reference proteome</keyword>
<name>A0A3Q8CWH2_9CAUD</name>
<dbReference type="InterPro" id="IPR047729">
    <property type="entry name" value="Sce7726-like"/>
</dbReference>